<dbReference type="RefSeq" id="WP_162358865.1">
    <property type="nucleotide sequence ID" value="NZ_CP048209.1"/>
</dbReference>
<dbReference type="EMBL" id="CP048209">
    <property type="protein sequence ID" value="QHT62432.1"/>
    <property type="molecule type" value="Genomic_DNA"/>
</dbReference>
<dbReference type="InterPro" id="IPR050312">
    <property type="entry name" value="IolE/XylAMocC-like"/>
</dbReference>
<dbReference type="Proteomes" id="UP000476064">
    <property type="component" value="Chromosome"/>
</dbReference>
<keyword evidence="3" id="KW-1185">Reference proteome</keyword>
<organism evidence="2 3">
    <name type="scientific">Paenibacillus lycopersici</name>
    <dbReference type="NCBI Taxonomy" id="2704462"/>
    <lineage>
        <taxon>Bacteria</taxon>
        <taxon>Bacillati</taxon>
        <taxon>Bacillota</taxon>
        <taxon>Bacilli</taxon>
        <taxon>Bacillales</taxon>
        <taxon>Paenibacillaceae</taxon>
        <taxon>Paenibacillus</taxon>
    </lineage>
</organism>
<dbReference type="InterPro" id="IPR013022">
    <property type="entry name" value="Xyl_isomerase-like_TIM-brl"/>
</dbReference>
<dbReference type="SUPFAM" id="SSF51658">
    <property type="entry name" value="Xylose isomerase-like"/>
    <property type="match status" value="1"/>
</dbReference>
<dbReference type="Pfam" id="PF01261">
    <property type="entry name" value="AP_endonuc_2"/>
    <property type="match status" value="1"/>
</dbReference>
<dbReference type="InterPro" id="IPR036237">
    <property type="entry name" value="Xyl_isomerase-like_sf"/>
</dbReference>
<evidence type="ECO:0000313" key="2">
    <source>
        <dbReference type="EMBL" id="QHT62432.1"/>
    </source>
</evidence>
<dbReference type="PANTHER" id="PTHR12110">
    <property type="entry name" value="HYDROXYPYRUVATE ISOMERASE"/>
    <property type="match status" value="1"/>
</dbReference>
<feature type="domain" description="Xylose isomerase-like TIM barrel" evidence="1">
    <location>
        <begin position="23"/>
        <end position="261"/>
    </location>
</feature>
<proteinExistence type="predicted"/>
<accession>A0A6C0G1Z8</accession>
<protein>
    <submittedName>
        <fullName evidence="2">Sugar phosphate isomerase/epimerase</fullName>
    </submittedName>
</protein>
<sequence>MLKGINQWCFPDGTDLDTLFTHSAKAGYDAVELNLYEPGGVGLTLDTTAAEAERIKRKAESHGIQLRSLSTGLMWANSLSAEDGEARARGRSIVEKQIQLAGAMGIDTVLVVPAFVKKDGDNGYDVAYTRSQEELAKLVPIAEAHRVHIGIENVWNKFLLSPLEMARYIDELGSSYAGAYFDVGNVLNFGFPEQWIRILGPRIRKVHVKDFKPSVGNGSGFVPLLAGDVDWAAVRGALIDIGYADTLTAEISPYAANPYQAAYDTARHLDIILGGDAR</sequence>
<dbReference type="Gene3D" id="3.20.20.150">
    <property type="entry name" value="Divalent-metal-dependent TIM barrel enzymes"/>
    <property type="match status" value="1"/>
</dbReference>
<dbReference type="PANTHER" id="PTHR12110:SF53">
    <property type="entry name" value="BLR5974 PROTEIN"/>
    <property type="match status" value="1"/>
</dbReference>
<evidence type="ECO:0000313" key="3">
    <source>
        <dbReference type="Proteomes" id="UP000476064"/>
    </source>
</evidence>
<evidence type="ECO:0000259" key="1">
    <source>
        <dbReference type="Pfam" id="PF01261"/>
    </source>
</evidence>
<reference evidence="2 3" key="1">
    <citation type="submission" date="2020-01" db="EMBL/GenBank/DDBJ databases">
        <title>Paenibacillus sp. nov., isolated from tomato rhizosphere.</title>
        <authorList>
            <person name="Weon H.-Y."/>
            <person name="Lee S.A."/>
        </authorList>
    </citation>
    <scope>NUCLEOTIDE SEQUENCE [LARGE SCALE GENOMIC DNA]</scope>
    <source>
        <strain evidence="2 3">12200R-189</strain>
    </source>
</reference>
<dbReference type="GO" id="GO:0016853">
    <property type="term" value="F:isomerase activity"/>
    <property type="evidence" value="ECO:0007669"/>
    <property type="project" value="UniProtKB-KW"/>
</dbReference>
<keyword evidence="2" id="KW-0413">Isomerase</keyword>
<gene>
    <name evidence="2" type="ORF">GXP70_22240</name>
</gene>
<dbReference type="KEGG" id="plyc:GXP70_22240"/>
<name>A0A6C0G1Z8_9BACL</name>
<dbReference type="AlphaFoldDB" id="A0A6C0G1Z8"/>